<dbReference type="WBParaSite" id="L893_g502.t1">
    <property type="protein sequence ID" value="L893_g502.t1"/>
    <property type="gene ID" value="L893_g502"/>
</dbReference>
<dbReference type="InterPro" id="IPR011701">
    <property type="entry name" value="MFS"/>
</dbReference>
<accession>A0A1I8AFR2</accession>
<feature type="domain" description="Major facilitator superfamily (MFS) profile" evidence="8">
    <location>
        <begin position="1"/>
        <end position="345"/>
    </location>
</feature>
<feature type="transmembrane region" description="Helical" evidence="7">
    <location>
        <begin position="39"/>
        <end position="58"/>
    </location>
</feature>
<evidence type="ECO:0000256" key="3">
    <source>
        <dbReference type="ARBA" id="ARBA00022475"/>
    </source>
</evidence>
<dbReference type="AlphaFoldDB" id="A0A1I8AFR2"/>
<reference evidence="10" key="1">
    <citation type="submission" date="2016-11" db="UniProtKB">
        <authorList>
            <consortium name="WormBaseParasite"/>
        </authorList>
    </citation>
    <scope>IDENTIFICATION</scope>
</reference>
<dbReference type="PANTHER" id="PTHR43045">
    <property type="entry name" value="SHIKIMATE TRANSPORTER"/>
    <property type="match status" value="1"/>
</dbReference>
<organism evidence="9 10">
    <name type="scientific">Steinernema glaseri</name>
    <dbReference type="NCBI Taxonomy" id="37863"/>
    <lineage>
        <taxon>Eukaryota</taxon>
        <taxon>Metazoa</taxon>
        <taxon>Ecdysozoa</taxon>
        <taxon>Nematoda</taxon>
        <taxon>Chromadorea</taxon>
        <taxon>Rhabditida</taxon>
        <taxon>Tylenchina</taxon>
        <taxon>Panagrolaimomorpha</taxon>
        <taxon>Strongyloidoidea</taxon>
        <taxon>Steinernematidae</taxon>
        <taxon>Steinernema</taxon>
    </lineage>
</organism>
<keyword evidence="3" id="KW-1003">Cell membrane</keyword>
<dbReference type="InterPro" id="IPR005829">
    <property type="entry name" value="Sugar_transporter_CS"/>
</dbReference>
<evidence type="ECO:0000313" key="9">
    <source>
        <dbReference type="Proteomes" id="UP000095287"/>
    </source>
</evidence>
<dbReference type="InterPro" id="IPR036259">
    <property type="entry name" value="MFS_trans_sf"/>
</dbReference>
<dbReference type="SUPFAM" id="SSF103473">
    <property type="entry name" value="MFS general substrate transporter"/>
    <property type="match status" value="1"/>
</dbReference>
<sequence>MLIVLRLLQGLAMGGEYGGAATYVAEYAPQHRRGFYTSWIQTTASVGLLLSLLVIMGIRSLVGEEAFVVWGWRIPFLISVLLLAISVWIRMNLKESPAFQHIKDEGTLSTSPITESFGRWANLRIALLALFGLTAGQGVVWYTGQFYALFFITQMLGLHATLAQTLMVISLLLATPLFIFFGWLSDQIGRKPIILTGCLLAALTYYPVFQGLAYFANPALVQAQRNAPVTVITDPASCSFQFNPVGSHTFTSSCDIVKSYMASHAVSYNNVKGTPGQVAQVRIGDHVIDGFEGGHLSRADFARHSQELRNELTQTMRQYGYPDGADPEQINKVMLVVLLTYLVGL</sequence>
<dbReference type="PANTHER" id="PTHR43045:SF7">
    <property type="entry name" value="MAJOR FACILITATOR SUPERFAMILY TRANSPORTER"/>
    <property type="match status" value="1"/>
</dbReference>
<comment type="subcellular location">
    <subcellularLocation>
        <location evidence="1">Cell membrane</location>
        <topology evidence="1">Multi-pass membrane protein</topology>
    </subcellularLocation>
</comment>
<feature type="transmembrane region" description="Helical" evidence="7">
    <location>
        <begin position="125"/>
        <end position="144"/>
    </location>
</feature>
<evidence type="ECO:0000256" key="7">
    <source>
        <dbReference type="SAM" id="Phobius"/>
    </source>
</evidence>
<feature type="transmembrane region" description="Helical" evidence="7">
    <location>
        <begin position="156"/>
        <end position="181"/>
    </location>
</feature>
<dbReference type="InterPro" id="IPR020846">
    <property type="entry name" value="MFS_dom"/>
</dbReference>
<keyword evidence="4 7" id="KW-0812">Transmembrane</keyword>
<feature type="transmembrane region" description="Helical" evidence="7">
    <location>
        <begin position="70"/>
        <end position="89"/>
    </location>
</feature>
<name>A0A1I8AFR2_9BILA</name>
<feature type="transmembrane region" description="Helical" evidence="7">
    <location>
        <begin position="193"/>
        <end position="216"/>
    </location>
</feature>
<evidence type="ECO:0000256" key="4">
    <source>
        <dbReference type="ARBA" id="ARBA00022692"/>
    </source>
</evidence>
<proteinExistence type="predicted"/>
<keyword evidence="9" id="KW-1185">Reference proteome</keyword>
<evidence type="ECO:0000256" key="2">
    <source>
        <dbReference type="ARBA" id="ARBA00022448"/>
    </source>
</evidence>
<evidence type="ECO:0000313" key="10">
    <source>
        <dbReference type="WBParaSite" id="L893_g502.t1"/>
    </source>
</evidence>
<dbReference type="Proteomes" id="UP000095287">
    <property type="component" value="Unplaced"/>
</dbReference>
<evidence type="ECO:0000256" key="5">
    <source>
        <dbReference type="ARBA" id="ARBA00022989"/>
    </source>
</evidence>
<keyword evidence="2" id="KW-0813">Transport</keyword>
<keyword evidence="5 7" id="KW-1133">Transmembrane helix</keyword>
<dbReference type="GO" id="GO:0005886">
    <property type="term" value="C:plasma membrane"/>
    <property type="evidence" value="ECO:0007669"/>
    <property type="project" value="UniProtKB-SubCell"/>
</dbReference>
<evidence type="ECO:0000259" key="8">
    <source>
        <dbReference type="PROSITE" id="PS50850"/>
    </source>
</evidence>
<dbReference type="PROSITE" id="PS00217">
    <property type="entry name" value="SUGAR_TRANSPORT_2"/>
    <property type="match status" value="1"/>
</dbReference>
<dbReference type="Gene3D" id="1.20.1250.20">
    <property type="entry name" value="MFS general substrate transporter like domains"/>
    <property type="match status" value="2"/>
</dbReference>
<keyword evidence="6 7" id="KW-0472">Membrane</keyword>
<evidence type="ECO:0000256" key="1">
    <source>
        <dbReference type="ARBA" id="ARBA00004651"/>
    </source>
</evidence>
<dbReference type="Pfam" id="PF07690">
    <property type="entry name" value="MFS_1"/>
    <property type="match status" value="1"/>
</dbReference>
<dbReference type="PROSITE" id="PS50850">
    <property type="entry name" value="MFS"/>
    <property type="match status" value="1"/>
</dbReference>
<evidence type="ECO:0000256" key="6">
    <source>
        <dbReference type="ARBA" id="ARBA00023136"/>
    </source>
</evidence>
<protein>
    <submittedName>
        <fullName evidence="10">MFS domain-containing protein</fullName>
    </submittedName>
</protein>
<dbReference type="GO" id="GO:0022857">
    <property type="term" value="F:transmembrane transporter activity"/>
    <property type="evidence" value="ECO:0007669"/>
    <property type="project" value="InterPro"/>
</dbReference>